<reference evidence="2" key="1">
    <citation type="journal article" date="2023" name="Mol. Phylogenet. Evol.">
        <title>Genome-scale phylogeny and comparative genomics of the fungal order Sordariales.</title>
        <authorList>
            <person name="Hensen N."/>
            <person name="Bonometti L."/>
            <person name="Westerberg I."/>
            <person name="Brannstrom I.O."/>
            <person name="Guillou S."/>
            <person name="Cros-Aarteil S."/>
            <person name="Calhoun S."/>
            <person name="Haridas S."/>
            <person name="Kuo A."/>
            <person name="Mondo S."/>
            <person name="Pangilinan J."/>
            <person name="Riley R."/>
            <person name="LaButti K."/>
            <person name="Andreopoulos B."/>
            <person name="Lipzen A."/>
            <person name="Chen C."/>
            <person name="Yan M."/>
            <person name="Daum C."/>
            <person name="Ng V."/>
            <person name="Clum A."/>
            <person name="Steindorff A."/>
            <person name="Ohm R.A."/>
            <person name="Martin F."/>
            <person name="Silar P."/>
            <person name="Natvig D.O."/>
            <person name="Lalanne C."/>
            <person name="Gautier V."/>
            <person name="Ament-Velasquez S.L."/>
            <person name="Kruys A."/>
            <person name="Hutchinson M.I."/>
            <person name="Powell A.J."/>
            <person name="Barry K."/>
            <person name="Miller A.N."/>
            <person name="Grigoriev I.V."/>
            <person name="Debuchy R."/>
            <person name="Gladieux P."/>
            <person name="Hiltunen Thoren M."/>
            <person name="Johannesson H."/>
        </authorList>
    </citation>
    <scope>NUCLEOTIDE SEQUENCE</scope>
    <source>
        <strain evidence="2">CBS 168.71</strain>
    </source>
</reference>
<accession>A0AAE0H6W9</accession>
<name>A0AAE0H6W9_9PEZI</name>
<sequence>MSATPTTVPSAEQADTTPGQLSFADLDGEHRRLLERAIARILSTELAEMTYAQIIDGLPTGDVAYESYNPPYDNHPIDSAHDELCPGMLDKARQFRADFQPDVLTFNAKLVHEYRSCAPGSRGFKSRFIEMVAVAVHQIAALLFELDTSLHKDDGVTDWAPPKSDERYWRCYPKGPPPTLFRHQWYKDYDQYPRGVADMVGYWAEARILGGVVLFDRRKPDTEPCEESGTDFKVDPDAVFFHSDREKITYRIYQLLPEQRSDLLDFLLAESAPPSPLPILGNQDNRIRVDPEEPIATTRIYRDIWERKELPSNSGDARRRDVLDSVDYPTPDDFFAAGRRARARIQRYQDADIWDY</sequence>
<dbReference type="Proteomes" id="UP001278766">
    <property type="component" value="Unassembled WGS sequence"/>
</dbReference>
<comment type="caution">
    <text evidence="2">The sequence shown here is derived from an EMBL/GenBank/DDBJ whole genome shotgun (WGS) entry which is preliminary data.</text>
</comment>
<dbReference type="EMBL" id="JAUEPN010000011">
    <property type="protein sequence ID" value="KAK3290966.1"/>
    <property type="molecule type" value="Genomic_DNA"/>
</dbReference>
<dbReference type="RefSeq" id="XP_062654480.1">
    <property type="nucleotide sequence ID" value="XM_062805786.1"/>
</dbReference>
<organism evidence="2 3">
    <name type="scientific">Chaetomium fimeti</name>
    <dbReference type="NCBI Taxonomy" id="1854472"/>
    <lineage>
        <taxon>Eukaryota</taxon>
        <taxon>Fungi</taxon>
        <taxon>Dikarya</taxon>
        <taxon>Ascomycota</taxon>
        <taxon>Pezizomycotina</taxon>
        <taxon>Sordariomycetes</taxon>
        <taxon>Sordariomycetidae</taxon>
        <taxon>Sordariales</taxon>
        <taxon>Chaetomiaceae</taxon>
        <taxon>Chaetomium</taxon>
    </lineage>
</organism>
<keyword evidence="3" id="KW-1185">Reference proteome</keyword>
<dbReference type="AlphaFoldDB" id="A0AAE0H6W9"/>
<evidence type="ECO:0000313" key="3">
    <source>
        <dbReference type="Proteomes" id="UP001278766"/>
    </source>
</evidence>
<evidence type="ECO:0000256" key="1">
    <source>
        <dbReference type="SAM" id="MobiDB-lite"/>
    </source>
</evidence>
<protein>
    <submittedName>
        <fullName evidence="2">Uncharacterized protein</fullName>
    </submittedName>
</protein>
<proteinExistence type="predicted"/>
<gene>
    <name evidence="2" type="ORF">B0H64DRAFT_427452</name>
</gene>
<reference evidence="2" key="2">
    <citation type="submission" date="2023-06" db="EMBL/GenBank/DDBJ databases">
        <authorList>
            <consortium name="Lawrence Berkeley National Laboratory"/>
            <person name="Haridas S."/>
            <person name="Hensen N."/>
            <person name="Bonometti L."/>
            <person name="Westerberg I."/>
            <person name="Brannstrom I.O."/>
            <person name="Guillou S."/>
            <person name="Cros-Aarteil S."/>
            <person name="Calhoun S."/>
            <person name="Kuo A."/>
            <person name="Mondo S."/>
            <person name="Pangilinan J."/>
            <person name="Riley R."/>
            <person name="Labutti K."/>
            <person name="Andreopoulos B."/>
            <person name="Lipzen A."/>
            <person name="Chen C."/>
            <person name="Yanf M."/>
            <person name="Daum C."/>
            <person name="Ng V."/>
            <person name="Clum A."/>
            <person name="Steindorff A."/>
            <person name="Ohm R."/>
            <person name="Martin F."/>
            <person name="Silar P."/>
            <person name="Natvig D."/>
            <person name="Lalanne C."/>
            <person name="Gautier V."/>
            <person name="Ament-Velasquez S.L."/>
            <person name="Kruys A."/>
            <person name="Hutchinson M.I."/>
            <person name="Powell A.J."/>
            <person name="Barry K."/>
            <person name="Miller A.N."/>
            <person name="Grigoriev I.V."/>
            <person name="Debuchy R."/>
            <person name="Gladieux P."/>
            <person name="Thoren M.H."/>
            <person name="Johannesson H."/>
        </authorList>
    </citation>
    <scope>NUCLEOTIDE SEQUENCE</scope>
    <source>
        <strain evidence="2">CBS 168.71</strain>
    </source>
</reference>
<dbReference type="GeneID" id="87842734"/>
<feature type="region of interest" description="Disordered" evidence="1">
    <location>
        <begin position="1"/>
        <end position="20"/>
    </location>
</feature>
<evidence type="ECO:0000313" key="2">
    <source>
        <dbReference type="EMBL" id="KAK3290966.1"/>
    </source>
</evidence>